<dbReference type="OrthoDB" id="9788334at2"/>
<reference evidence="9 10" key="1">
    <citation type="submission" date="2017-02" db="EMBL/GenBank/DDBJ databases">
        <title>Genomic diversity within the haloalkaliphilic genus Thioalkalivibrio.</title>
        <authorList>
            <person name="Ahn A.-C."/>
            <person name="Meier-Kolthoff J."/>
            <person name="Overmars L."/>
            <person name="Richter M."/>
            <person name="Woyke T."/>
            <person name="Sorokin D.Y."/>
            <person name="Muyzer G."/>
        </authorList>
    </citation>
    <scope>NUCLEOTIDE SEQUENCE [LARGE SCALE GENOMIC DNA]</scope>
    <source>
        <strain evidence="9 10">HL17</strain>
    </source>
</reference>
<keyword evidence="9" id="KW-0969">Cilium</keyword>
<keyword evidence="10" id="KW-1185">Reference proteome</keyword>
<evidence type="ECO:0000313" key="9">
    <source>
        <dbReference type="EMBL" id="OOC11502.1"/>
    </source>
</evidence>
<keyword evidence="9" id="KW-0966">Cell projection</keyword>
<proteinExistence type="inferred from homology"/>
<gene>
    <name evidence="9" type="ORF">B1A74_00620</name>
</gene>
<feature type="domain" description="Flagellar basal body rod protein N-terminal" evidence="8">
    <location>
        <begin position="17"/>
        <end position="39"/>
    </location>
</feature>
<organism evidence="9 10">
    <name type="scientific">Thioalkalivibrio halophilus</name>
    <dbReference type="NCBI Taxonomy" id="252474"/>
    <lineage>
        <taxon>Bacteria</taxon>
        <taxon>Pseudomonadati</taxon>
        <taxon>Pseudomonadota</taxon>
        <taxon>Gammaproteobacteria</taxon>
        <taxon>Chromatiales</taxon>
        <taxon>Ectothiorhodospiraceae</taxon>
        <taxon>Thioalkalivibrio</taxon>
    </lineage>
</organism>
<evidence type="ECO:0000256" key="1">
    <source>
        <dbReference type="ARBA" id="ARBA00004117"/>
    </source>
</evidence>
<comment type="caution">
    <text evidence="9">The sequence shown here is derived from an EMBL/GenBank/DDBJ whole genome shotgun (WGS) entry which is preliminary data.</text>
</comment>
<evidence type="ECO:0000256" key="4">
    <source>
        <dbReference type="ARBA" id="ARBA00023143"/>
    </source>
</evidence>
<evidence type="ECO:0000256" key="5">
    <source>
        <dbReference type="ARBA" id="ARBA00024934"/>
    </source>
</evidence>
<dbReference type="GO" id="GO:0071978">
    <property type="term" value="P:bacterial-type flagellum-dependent swarming motility"/>
    <property type="evidence" value="ECO:0007669"/>
    <property type="project" value="TreeGrafter"/>
</dbReference>
<protein>
    <recommendedName>
        <fullName evidence="3 6">Flagellar basal body rod protein FlgB</fullName>
    </recommendedName>
</protein>
<dbReference type="InterPro" id="IPR006300">
    <property type="entry name" value="FlgB"/>
</dbReference>
<dbReference type="PIRSF" id="PIRSF002889">
    <property type="entry name" value="Rod_FlgB"/>
    <property type="match status" value="1"/>
</dbReference>
<name>A0A1V3A2F5_9GAMM</name>
<keyword evidence="9" id="KW-0282">Flagellum</keyword>
<dbReference type="PANTHER" id="PTHR30435:SF12">
    <property type="entry name" value="FLAGELLAR BASAL BODY ROD PROTEIN FLGB"/>
    <property type="match status" value="1"/>
</dbReference>
<dbReference type="STRING" id="252474.B1A74_00620"/>
<comment type="subcellular location">
    <subcellularLocation>
        <location evidence="1 6">Bacterial flagellum basal body</location>
    </subcellularLocation>
</comment>
<evidence type="ECO:0000259" key="8">
    <source>
        <dbReference type="Pfam" id="PF00460"/>
    </source>
</evidence>
<evidence type="ECO:0000256" key="7">
    <source>
        <dbReference type="SAM" id="MobiDB-lite"/>
    </source>
</evidence>
<dbReference type="RefSeq" id="WP_019022255.1">
    <property type="nucleotide sequence ID" value="NZ_MUZR01000002.1"/>
</dbReference>
<sequence>MSISLDKALGILPESVNLRSQRMEVLSSNIANADTPGYKARDLDFRSQLEAASGGGGQLQLSQTRAGHQDPGTAAAGTGAELKYRIPSQPSLDGNTVDPQMERAAFAENSVKYQSSLEFLNRRVSGIRDAFRGNR</sequence>
<dbReference type="InterPro" id="IPR001444">
    <property type="entry name" value="Flag_bb_rod_N"/>
</dbReference>
<keyword evidence="4 6" id="KW-0975">Bacterial flagellum</keyword>
<dbReference type="PANTHER" id="PTHR30435">
    <property type="entry name" value="FLAGELLAR PROTEIN"/>
    <property type="match status" value="1"/>
</dbReference>
<dbReference type="EMBL" id="MUZR01000002">
    <property type="protein sequence ID" value="OOC11502.1"/>
    <property type="molecule type" value="Genomic_DNA"/>
</dbReference>
<accession>A0A1V3A2F5</accession>
<evidence type="ECO:0000313" key="10">
    <source>
        <dbReference type="Proteomes" id="UP000189177"/>
    </source>
</evidence>
<comment type="similarity">
    <text evidence="2 6">Belongs to the flagella basal body rod proteins family.</text>
</comment>
<dbReference type="Pfam" id="PF00460">
    <property type="entry name" value="Flg_bb_rod"/>
    <property type="match status" value="1"/>
</dbReference>
<dbReference type="GO" id="GO:0030694">
    <property type="term" value="C:bacterial-type flagellum basal body, rod"/>
    <property type="evidence" value="ECO:0007669"/>
    <property type="project" value="InterPro"/>
</dbReference>
<comment type="subunit">
    <text evidence="6">The basal body constitutes a major portion of the flagellar organelle and consists of a number of rings mounted on a central rod.</text>
</comment>
<evidence type="ECO:0000256" key="2">
    <source>
        <dbReference type="ARBA" id="ARBA00009677"/>
    </source>
</evidence>
<evidence type="ECO:0000256" key="3">
    <source>
        <dbReference type="ARBA" id="ARBA00014376"/>
    </source>
</evidence>
<comment type="function">
    <text evidence="5 6">Structural component of flagellum, the bacterial motility apparatus. Part of the rod structure of flagellar basal body.</text>
</comment>
<dbReference type="NCBIfam" id="TIGR01396">
    <property type="entry name" value="FlgB"/>
    <property type="match status" value="1"/>
</dbReference>
<dbReference type="Proteomes" id="UP000189177">
    <property type="component" value="Unassembled WGS sequence"/>
</dbReference>
<feature type="region of interest" description="Disordered" evidence="7">
    <location>
        <begin position="51"/>
        <end position="80"/>
    </location>
</feature>
<evidence type="ECO:0000256" key="6">
    <source>
        <dbReference type="PIRNR" id="PIRNR002889"/>
    </source>
</evidence>
<dbReference type="AlphaFoldDB" id="A0A1V3A2F5"/>